<dbReference type="InterPro" id="IPR033985">
    <property type="entry name" value="SusD-like_N"/>
</dbReference>
<protein>
    <recommendedName>
        <fullName evidence="10">RagB/SusD family nutrient uptake outer membrane protein</fullName>
    </recommendedName>
</protein>
<keyword evidence="3" id="KW-0732">Signal</keyword>
<evidence type="ECO:0000256" key="2">
    <source>
        <dbReference type="ARBA" id="ARBA00006275"/>
    </source>
</evidence>
<accession>A0A7W6HUB3</accession>
<dbReference type="Proteomes" id="UP000546007">
    <property type="component" value="Unassembled WGS sequence"/>
</dbReference>
<dbReference type="GeneID" id="93101101"/>
<gene>
    <name evidence="8" type="ORF">GGR14_000646</name>
</gene>
<organism evidence="8 9">
    <name type="scientific">Butyricimonas faecihominis</name>
    <dbReference type="NCBI Taxonomy" id="1472416"/>
    <lineage>
        <taxon>Bacteria</taxon>
        <taxon>Pseudomonadati</taxon>
        <taxon>Bacteroidota</taxon>
        <taxon>Bacteroidia</taxon>
        <taxon>Bacteroidales</taxon>
        <taxon>Odoribacteraceae</taxon>
        <taxon>Butyricimonas</taxon>
    </lineage>
</organism>
<reference evidence="8 9" key="1">
    <citation type="submission" date="2020-08" db="EMBL/GenBank/DDBJ databases">
        <title>Genomic Encyclopedia of Type Strains, Phase IV (KMG-IV): sequencing the most valuable type-strain genomes for metagenomic binning, comparative biology and taxonomic classification.</title>
        <authorList>
            <person name="Goeker M."/>
        </authorList>
    </citation>
    <scope>NUCLEOTIDE SEQUENCE [LARGE SCALE GENOMIC DNA]</scope>
    <source>
        <strain evidence="8 9">DSM 105721</strain>
    </source>
</reference>
<keyword evidence="9" id="KW-1185">Reference proteome</keyword>
<evidence type="ECO:0000256" key="1">
    <source>
        <dbReference type="ARBA" id="ARBA00004442"/>
    </source>
</evidence>
<feature type="domain" description="RagB/SusD" evidence="6">
    <location>
        <begin position="363"/>
        <end position="492"/>
    </location>
</feature>
<dbReference type="Pfam" id="PF14322">
    <property type="entry name" value="SusD-like_3"/>
    <property type="match status" value="1"/>
</dbReference>
<evidence type="ECO:0000256" key="5">
    <source>
        <dbReference type="ARBA" id="ARBA00023237"/>
    </source>
</evidence>
<evidence type="ECO:0000259" key="6">
    <source>
        <dbReference type="Pfam" id="PF07980"/>
    </source>
</evidence>
<comment type="caution">
    <text evidence="8">The sequence shown here is derived from an EMBL/GenBank/DDBJ whole genome shotgun (WGS) entry which is preliminary data.</text>
</comment>
<dbReference type="InterPro" id="IPR012944">
    <property type="entry name" value="SusD_RagB_dom"/>
</dbReference>
<evidence type="ECO:0008006" key="10">
    <source>
        <dbReference type="Google" id="ProtNLM"/>
    </source>
</evidence>
<dbReference type="OrthoDB" id="630434at2"/>
<evidence type="ECO:0000313" key="8">
    <source>
        <dbReference type="EMBL" id="MBB4024885.1"/>
    </source>
</evidence>
<evidence type="ECO:0000259" key="7">
    <source>
        <dbReference type="Pfam" id="PF14322"/>
    </source>
</evidence>
<comment type="similarity">
    <text evidence="2">Belongs to the SusD family.</text>
</comment>
<name>A0A7W6HUB3_9BACT</name>
<keyword evidence="4" id="KW-0472">Membrane</keyword>
<dbReference type="EMBL" id="JACIES010000001">
    <property type="protein sequence ID" value="MBB4024885.1"/>
    <property type="molecule type" value="Genomic_DNA"/>
</dbReference>
<evidence type="ECO:0000256" key="3">
    <source>
        <dbReference type="ARBA" id="ARBA00022729"/>
    </source>
</evidence>
<dbReference type="InterPro" id="IPR011990">
    <property type="entry name" value="TPR-like_helical_dom_sf"/>
</dbReference>
<evidence type="ECO:0000256" key="4">
    <source>
        <dbReference type="ARBA" id="ARBA00023136"/>
    </source>
</evidence>
<dbReference type="RefSeq" id="WP_124316332.1">
    <property type="nucleotide sequence ID" value="NZ_AP028155.1"/>
</dbReference>
<dbReference type="Gene3D" id="1.25.40.390">
    <property type="match status" value="1"/>
</dbReference>
<sequence>MKTGVYIMMFALLLTGCNDFLKETSQDEVRPSTVSDLEQILVGEAYLSDYNIYNITDIFTDNMECYGVQNEKMQGIFDGLKWRYTWDDDMFAKAGGGNLPIFWEVPYKGIGGCNVVLDHLDKMYGKTDLRENLRGEALVLRAWYYFQLVNLYGFPYNYGDPKQNLGVPLKLNSSVKDEKFTRNTVAEVYEQIEKDLLKGCKLLKDHEVEKEYFRIGYIATQAILSRVYLYMENWDKALAYADSVLQVKSALLDLNQFGIRDPYDNVFESVYSPVSSDEIIWARMYSGTSVGSILGSQYKYPFALSQEFIEVLGASYDACLDETLKDLRGVLFVSWGYDSKNYETPCYPHAAVKDRDFGMYQGIRTAELYLNRAEACARKFQKEGIDSYRVQALTDLNELRRHRMNNAFEYETVEITDAQLLLDFCLLERRKELSGETNHRWFDLKRFGMTELTHSFFGDPTETKSEYKLEKEGYLLPIPEEAIRLNTDLEQNKRKVSK</sequence>
<feature type="domain" description="SusD-like N-terminal" evidence="7">
    <location>
        <begin position="20"/>
        <end position="229"/>
    </location>
</feature>
<dbReference type="Pfam" id="PF07980">
    <property type="entry name" value="SusD_RagB"/>
    <property type="match status" value="1"/>
</dbReference>
<keyword evidence="5" id="KW-0998">Cell outer membrane</keyword>
<comment type="subcellular location">
    <subcellularLocation>
        <location evidence="1">Cell outer membrane</location>
    </subcellularLocation>
</comment>
<dbReference type="PROSITE" id="PS51257">
    <property type="entry name" value="PROKAR_LIPOPROTEIN"/>
    <property type="match status" value="1"/>
</dbReference>
<dbReference type="SUPFAM" id="SSF48452">
    <property type="entry name" value="TPR-like"/>
    <property type="match status" value="1"/>
</dbReference>
<dbReference type="AlphaFoldDB" id="A0A7W6HUB3"/>
<dbReference type="GO" id="GO:0009279">
    <property type="term" value="C:cell outer membrane"/>
    <property type="evidence" value="ECO:0007669"/>
    <property type="project" value="UniProtKB-SubCell"/>
</dbReference>
<evidence type="ECO:0000313" key="9">
    <source>
        <dbReference type="Proteomes" id="UP000546007"/>
    </source>
</evidence>
<proteinExistence type="inferred from homology"/>